<feature type="compositionally biased region" description="Basic and acidic residues" evidence="1">
    <location>
        <begin position="68"/>
        <end position="85"/>
    </location>
</feature>
<feature type="region of interest" description="Disordered" evidence="1">
    <location>
        <begin position="61"/>
        <end position="91"/>
    </location>
</feature>
<dbReference type="Proteomes" id="UP000762676">
    <property type="component" value="Unassembled WGS sequence"/>
</dbReference>
<evidence type="ECO:0000313" key="2">
    <source>
        <dbReference type="EMBL" id="GFR81501.1"/>
    </source>
</evidence>
<organism evidence="2 3">
    <name type="scientific">Elysia marginata</name>
    <dbReference type="NCBI Taxonomy" id="1093978"/>
    <lineage>
        <taxon>Eukaryota</taxon>
        <taxon>Metazoa</taxon>
        <taxon>Spiralia</taxon>
        <taxon>Lophotrochozoa</taxon>
        <taxon>Mollusca</taxon>
        <taxon>Gastropoda</taxon>
        <taxon>Heterobranchia</taxon>
        <taxon>Euthyneura</taxon>
        <taxon>Panpulmonata</taxon>
        <taxon>Sacoglossa</taxon>
        <taxon>Placobranchoidea</taxon>
        <taxon>Plakobranchidae</taxon>
        <taxon>Elysia</taxon>
    </lineage>
</organism>
<name>A0AAV4GA39_9GAST</name>
<keyword evidence="3" id="KW-1185">Reference proteome</keyword>
<keyword evidence="2" id="KW-0675">Receptor</keyword>
<protein>
    <submittedName>
        <fullName evidence="2">Vanilloid receptor</fullName>
    </submittedName>
</protein>
<comment type="caution">
    <text evidence="2">The sequence shown here is derived from an EMBL/GenBank/DDBJ whole genome shotgun (WGS) entry which is preliminary data.</text>
</comment>
<sequence>MYLISPQNALQRRKLVRLSLPPDLSLSQHTLFWPPRMDATTKEDEQDEGVMFAALSSALPSASLQRGDSNHTRSRDDGRNSKGSKDIPMSSFVAEDEASTMSFESPMMLAAKTSFTQPAQSLADLLGEEVAQKTQVYMVGRQEAETEVVIDRLIHKEGSEDKALLYVVSEMITESKGLSHLSAPTGTPRLLLESSL</sequence>
<evidence type="ECO:0000313" key="3">
    <source>
        <dbReference type="Proteomes" id="UP000762676"/>
    </source>
</evidence>
<accession>A0AAV4GA39</accession>
<reference evidence="2 3" key="1">
    <citation type="journal article" date="2021" name="Elife">
        <title>Chloroplast acquisition without the gene transfer in kleptoplastic sea slugs, Plakobranchus ocellatus.</title>
        <authorList>
            <person name="Maeda T."/>
            <person name="Takahashi S."/>
            <person name="Yoshida T."/>
            <person name="Shimamura S."/>
            <person name="Takaki Y."/>
            <person name="Nagai Y."/>
            <person name="Toyoda A."/>
            <person name="Suzuki Y."/>
            <person name="Arimoto A."/>
            <person name="Ishii H."/>
            <person name="Satoh N."/>
            <person name="Nishiyama T."/>
            <person name="Hasebe M."/>
            <person name="Maruyama T."/>
            <person name="Minagawa J."/>
            <person name="Obokata J."/>
            <person name="Shigenobu S."/>
        </authorList>
    </citation>
    <scope>NUCLEOTIDE SEQUENCE [LARGE SCALE GENOMIC DNA]</scope>
</reference>
<proteinExistence type="predicted"/>
<dbReference type="AlphaFoldDB" id="A0AAV4GA39"/>
<gene>
    <name evidence="2" type="ORF">ElyMa_004071300</name>
</gene>
<evidence type="ECO:0000256" key="1">
    <source>
        <dbReference type="SAM" id="MobiDB-lite"/>
    </source>
</evidence>
<dbReference type="EMBL" id="BMAT01008276">
    <property type="protein sequence ID" value="GFR81501.1"/>
    <property type="molecule type" value="Genomic_DNA"/>
</dbReference>